<dbReference type="Proteomes" id="UP000594001">
    <property type="component" value="Chromosome"/>
</dbReference>
<dbReference type="InterPro" id="IPR012337">
    <property type="entry name" value="RNaseH-like_sf"/>
</dbReference>
<organism evidence="13 14">
    <name type="scientific">Candidatus Bodocaedibacter vickermanii</name>
    <dbReference type="NCBI Taxonomy" id="2741701"/>
    <lineage>
        <taxon>Bacteria</taxon>
        <taxon>Pseudomonadati</taxon>
        <taxon>Pseudomonadota</taxon>
        <taxon>Alphaproteobacteria</taxon>
        <taxon>Holosporales</taxon>
        <taxon>Candidatus Paracaedibacteraceae</taxon>
        <taxon>Candidatus Bodocaedibacter</taxon>
    </lineage>
</organism>
<accession>A0A7L9RSU5</accession>
<feature type="domain" description="RNase H type-1" evidence="12">
    <location>
        <begin position="1"/>
        <end position="141"/>
    </location>
</feature>
<dbReference type="FunFam" id="3.30.420.10:FF:000089">
    <property type="entry name" value="Ribonuclease H"/>
    <property type="match status" value="1"/>
</dbReference>
<keyword evidence="14" id="KW-1185">Reference proteome</keyword>
<keyword evidence="11" id="KW-0963">Cytoplasm</keyword>
<evidence type="ECO:0000256" key="2">
    <source>
        <dbReference type="ARBA" id="ARBA00004065"/>
    </source>
</evidence>
<evidence type="ECO:0000256" key="9">
    <source>
        <dbReference type="ARBA" id="ARBA00022801"/>
    </source>
</evidence>
<dbReference type="NCBIfam" id="NF001236">
    <property type="entry name" value="PRK00203.1"/>
    <property type="match status" value="1"/>
</dbReference>
<protein>
    <recommendedName>
        <fullName evidence="5 11">Ribonuclease H</fullName>
        <shortName evidence="11">RNase H</shortName>
        <ecNumber evidence="5 11">3.1.26.4</ecNumber>
    </recommendedName>
</protein>
<dbReference type="GO" id="GO:0003676">
    <property type="term" value="F:nucleic acid binding"/>
    <property type="evidence" value="ECO:0007669"/>
    <property type="project" value="InterPro"/>
</dbReference>
<evidence type="ECO:0000256" key="6">
    <source>
        <dbReference type="ARBA" id="ARBA00022722"/>
    </source>
</evidence>
<dbReference type="CDD" id="cd09278">
    <property type="entry name" value="RNase_HI_prokaryote_like"/>
    <property type="match status" value="1"/>
</dbReference>
<evidence type="ECO:0000256" key="7">
    <source>
        <dbReference type="ARBA" id="ARBA00022723"/>
    </source>
</evidence>
<keyword evidence="6 11" id="KW-0540">Nuclease</keyword>
<sequence length="152" mass="17269">MKHIIIYTDGACKGNPGAGGWGAIISYQATEKVISGSEKHTTNNRMEMMAVIQALSTLKERCKVDLYTDSKYVKDGCESWMHNWIKNNWLTAAKQPVKNQDLWEKLYALFQQQDINLFWVKGHSGHPMNERADALATQAIKDLLKGGIHYRN</sequence>
<comment type="similarity">
    <text evidence="3 11">Belongs to the RNase H family.</text>
</comment>
<dbReference type="SUPFAM" id="SSF53098">
    <property type="entry name" value="Ribonuclease H-like"/>
    <property type="match status" value="1"/>
</dbReference>
<feature type="binding site" evidence="11">
    <location>
        <position position="9"/>
    </location>
    <ligand>
        <name>Mg(2+)</name>
        <dbReference type="ChEBI" id="CHEBI:18420"/>
        <label>2</label>
    </ligand>
</feature>
<evidence type="ECO:0000256" key="10">
    <source>
        <dbReference type="ARBA" id="ARBA00022842"/>
    </source>
</evidence>
<dbReference type="InterPro" id="IPR002156">
    <property type="entry name" value="RNaseH_domain"/>
</dbReference>
<keyword evidence="7 11" id="KW-0479">Metal-binding</keyword>
<dbReference type="PANTHER" id="PTHR10642">
    <property type="entry name" value="RIBONUCLEASE H1"/>
    <property type="match status" value="1"/>
</dbReference>
<dbReference type="EMBL" id="CP054719">
    <property type="protein sequence ID" value="QOL19601.1"/>
    <property type="molecule type" value="Genomic_DNA"/>
</dbReference>
<dbReference type="GO" id="GO:0000287">
    <property type="term" value="F:magnesium ion binding"/>
    <property type="evidence" value="ECO:0007669"/>
    <property type="project" value="UniProtKB-UniRule"/>
</dbReference>
<comment type="catalytic activity">
    <reaction evidence="1 11">
        <text>Endonucleolytic cleavage to 5'-phosphomonoester.</text>
        <dbReference type="EC" id="3.1.26.4"/>
    </reaction>
</comment>
<dbReference type="PANTHER" id="PTHR10642:SF26">
    <property type="entry name" value="RIBONUCLEASE H1"/>
    <property type="match status" value="1"/>
</dbReference>
<evidence type="ECO:0000256" key="8">
    <source>
        <dbReference type="ARBA" id="ARBA00022759"/>
    </source>
</evidence>
<keyword evidence="8 11" id="KW-0255">Endonuclease</keyword>
<evidence type="ECO:0000313" key="14">
    <source>
        <dbReference type="Proteomes" id="UP000594001"/>
    </source>
</evidence>
<dbReference type="EC" id="3.1.26.4" evidence="5 11"/>
<comment type="subcellular location">
    <subcellularLocation>
        <location evidence="11">Cytoplasm</location>
    </subcellularLocation>
</comment>
<dbReference type="Pfam" id="PF00075">
    <property type="entry name" value="RNase_H"/>
    <property type="match status" value="1"/>
</dbReference>
<dbReference type="HAMAP" id="MF_00042">
    <property type="entry name" value="RNase_H"/>
    <property type="match status" value="1"/>
</dbReference>
<feature type="binding site" evidence="11">
    <location>
        <position position="133"/>
    </location>
    <ligand>
        <name>Mg(2+)</name>
        <dbReference type="ChEBI" id="CHEBI:18420"/>
        <label>2</label>
    </ligand>
</feature>
<evidence type="ECO:0000256" key="5">
    <source>
        <dbReference type="ARBA" id="ARBA00012180"/>
    </source>
</evidence>
<dbReference type="InterPro" id="IPR036397">
    <property type="entry name" value="RNaseH_sf"/>
</dbReference>
<dbReference type="InterPro" id="IPR022892">
    <property type="entry name" value="RNaseHI"/>
</dbReference>
<comment type="subunit">
    <text evidence="4 11">Monomer.</text>
</comment>
<feature type="binding site" evidence="11">
    <location>
        <position position="69"/>
    </location>
    <ligand>
        <name>Mg(2+)</name>
        <dbReference type="ChEBI" id="CHEBI:18420"/>
        <label>1</label>
    </ligand>
</feature>
<evidence type="ECO:0000256" key="1">
    <source>
        <dbReference type="ARBA" id="ARBA00000077"/>
    </source>
</evidence>
<evidence type="ECO:0000259" key="12">
    <source>
        <dbReference type="PROSITE" id="PS50879"/>
    </source>
</evidence>
<dbReference type="Gene3D" id="3.30.420.10">
    <property type="entry name" value="Ribonuclease H-like superfamily/Ribonuclease H"/>
    <property type="match status" value="1"/>
</dbReference>
<keyword evidence="10 11" id="KW-0460">Magnesium</keyword>
<evidence type="ECO:0000256" key="3">
    <source>
        <dbReference type="ARBA" id="ARBA00005300"/>
    </source>
</evidence>
<dbReference type="KEGG" id="pbal:CPBP_00365"/>
<proteinExistence type="inferred from homology"/>
<feature type="binding site" evidence="11">
    <location>
        <position position="47"/>
    </location>
    <ligand>
        <name>Mg(2+)</name>
        <dbReference type="ChEBI" id="CHEBI:18420"/>
        <label>1</label>
    </ligand>
</feature>
<reference evidence="13 14" key="1">
    <citation type="submission" date="2020-06" db="EMBL/GenBank/DDBJ databases">
        <title>The endosymbiont of the kinetoplastid Bodo saltans is a Paracaedibacter-like alpha-proteobacterium possessing a putative toxin-antitoxin system.</title>
        <authorList>
            <person name="Midha S."/>
            <person name="Rigden D.J."/>
            <person name="Siozios S."/>
            <person name="Hurst G.D.D."/>
            <person name="Jackson A.P."/>
        </authorList>
    </citation>
    <scope>NUCLEOTIDE SEQUENCE [LARGE SCALE GENOMIC DNA]</scope>
    <source>
        <strain evidence="13">Lake Konstanz</strain>
    </source>
</reference>
<dbReference type="PROSITE" id="PS50879">
    <property type="entry name" value="RNASE_H_1"/>
    <property type="match status" value="1"/>
</dbReference>
<feature type="binding site" evidence="11">
    <location>
        <position position="9"/>
    </location>
    <ligand>
        <name>Mg(2+)</name>
        <dbReference type="ChEBI" id="CHEBI:18420"/>
        <label>1</label>
    </ligand>
</feature>
<dbReference type="InterPro" id="IPR050092">
    <property type="entry name" value="RNase_H"/>
</dbReference>
<dbReference type="AlphaFoldDB" id="A0A7L9RSU5"/>
<dbReference type="GO" id="GO:0043137">
    <property type="term" value="P:DNA replication, removal of RNA primer"/>
    <property type="evidence" value="ECO:0007669"/>
    <property type="project" value="TreeGrafter"/>
</dbReference>
<evidence type="ECO:0000256" key="4">
    <source>
        <dbReference type="ARBA" id="ARBA00011245"/>
    </source>
</evidence>
<dbReference type="GO" id="GO:0005737">
    <property type="term" value="C:cytoplasm"/>
    <property type="evidence" value="ECO:0007669"/>
    <property type="project" value="UniProtKB-SubCell"/>
</dbReference>
<evidence type="ECO:0000256" key="11">
    <source>
        <dbReference type="HAMAP-Rule" id="MF_00042"/>
    </source>
</evidence>
<gene>
    <name evidence="11 13" type="primary">rnhA</name>
    <name evidence="13" type="ORF">CPBP_00365</name>
</gene>
<dbReference type="RefSeq" id="WP_350332351.1">
    <property type="nucleotide sequence ID" value="NZ_CP054719.1"/>
</dbReference>
<dbReference type="GO" id="GO:0004523">
    <property type="term" value="F:RNA-DNA hybrid ribonuclease activity"/>
    <property type="evidence" value="ECO:0007669"/>
    <property type="project" value="UniProtKB-UniRule"/>
</dbReference>
<comment type="function">
    <text evidence="2 11">Endonuclease that specifically degrades the RNA of RNA-DNA hybrids.</text>
</comment>
<evidence type="ECO:0000313" key="13">
    <source>
        <dbReference type="EMBL" id="QOL19601.1"/>
    </source>
</evidence>
<name>A0A7L9RSU5_9PROT</name>
<comment type="cofactor">
    <cofactor evidence="11">
        <name>Mg(2+)</name>
        <dbReference type="ChEBI" id="CHEBI:18420"/>
    </cofactor>
    <text evidence="11">Binds 1 Mg(2+) ion per subunit. May bind a second metal ion at a regulatory site, or after substrate binding.</text>
</comment>
<keyword evidence="9 11" id="KW-0378">Hydrolase</keyword>